<dbReference type="EMBL" id="CAUYUJ010014931">
    <property type="protein sequence ID" value="CAK0847803.1"/>
    <property type="molecule type" value="Genomic_DNA"/>
</dbReference>
<proteinExistence type="predicted"/>
<evidence type="ECO:0000313" key="3">
    <source>
        <dbReference type="Proteomes" id="UP001189429"/>
    </source>
</evidence>
<evidence type="ECO:0000313" key="2">
    <source>
        <dbReference type="EMBL" id="CAK0847803.1"/>
    </source>
</evidence>
<sequence length="199" mass="22204">MAPSLGSLHTLCAIVLIPRPPPMARGAAVAANAQRRAMRSLLQHNSTRMNFQSLFVDAARITKQLLESPVDPLNKWKRTPALAVNSAGFDFDAEDMPRGPSGRRRRKRREEEEEGEEEEEEEEPGRHGRPRAPVPARAASERLRPTTRDSRRCRWYDVGPTWSLSGHGGPRPRLACPTQIQRNGPKTSAPPEPEVVLLV</sequence>
<keyword evidence="3" id="KW-1185">Reference proteome</keyword>
<name>A0ABN9TNY5_9DINO</name>
<comment type="caution">
    <text evidence="2">The sequence shown here is derived from an EMBL/GenBank/DDBJ whole genome shotgun (WGS) entry which is preliminary data.</text>
</comment>
<feature type="region of interest" description="Disordered" evidence="1">
    <location>
        <begin position="87"/>
        <end position="199"/>
    </location>
</feature>
<feature type="compositionally biased region" description="Acidic residues" evidence="1">
    <location>
        <begin position="111"/>
        <end position="123"/>
    </location>
</feature>
<organism evidence="2 3">
    <name type="scientific">Prorocentrum cordatum</name>
    <dbReference type="NCBI Taxonomy" id="2364126"/>
    <lineage>
        <taxon>Eukaryota</taxon>
        <taxon>Sar</taxon>
        <taxon>Alveolata</taxon>
        <taxon>Dinophyceae</taxon>
        <taxon>Prorocentrales</taxon>
        <taxon>Prorocentraceae</taxon>
        <taxon>Prorocentrum</taxon>
    </lineage>
</organism>
<dbReference type="Proteomes" id="UP001189429">
    <property type="component" value="Unassembled WGS sequence"/>
</dbReference>
<protein>
    <submittedName>
        <fullName evidence="2">Uncharacterized protein</fullName>
    </submittedName>
</protein>
<reference evidence="2" key="1">
    <citation type="submission" date="2023-10" db="EMBL/GenBank/DDBJ databases">
        <authorList>
            <person name="Chen Y."/>
            <person name="Shah S."/>
            <person name="Dougan E. K."/>
            <person name="Thang M."/>
            <person name="Chan C."/>
        </authorList>
    </citation>
    <scope>NUCLEOTIDE SEQUENCE [LARGE SCALE GENOMIC DNA]</scope>
</reference>
<gene>
    <name evidence="2" type="ORF">PCOR1329_LOCUS40913</name>
</gene>
<feature type="compositionally biased region" description="Basic and acidic residues" evidence="1">
    <location>
        <begin position="139"/>
        <end position="155"/>
    </location>
</feature>
<accession>A0ABN9TNY5</accession>
<evidence type="ECO:0000256" key="1">
    <source>
        <dbReference type="SAM" id="MobiDB-lite"/>
    </source>
</evidence>